<keyword evidence="3" id="KW-1185">Reference proteome</keyword>
<evidence type="ECO:0000256" key="1">
    <source>
        <dbReference type="SAM" id="MobiDB-lite"/>
    </source>
</evidence>
<reference evidence="3" key="1">
    <citation type="journal article" date="2023" name="Mol. Phylogenet. Evol.">
        <title>Genome-scale phylogeny and comparative genomics of the fungal order Sordariales.</title>
        <authorList>
            <person name="Hensen N."/>
            <person name="Bonometti L."/>
            <person name="Westerberg I."/>
            <person name="Brannstrom I.O."/>
            <person name="Guillou S."/>
            <person name="Cros-Aarteil S."/>
            <person name="Calhoun S."/>
            <person name="Haridas S."/>
            <person name="Kuo A."/>
            <person name="Mondo S."/>
            <person name="Pangilinan J."/>
            <person name="Riley R."/>
            <person name="LaButti K."/>
            <person name="Andreopoulos B."/>
            <person name="Lipzen A."/>
            <person name="Chen C."/>
            <person name="Yan M."/>
            <person name="Daum C."/>
            <person name="Ng V."/>
            <person name="Clum A."/>
            <person name="Steindorff A."/>
            <person name="Ohm R.A."/>
            <person name="Martin F."/>
            <person name="Silar P."/>
            <person name="Natvig D.O."/>
            <person name="Lalanne C."/>
            <person name="Gautier V."/>
            <person name="Ament-Velasquez S.L."/>
            <person name="Kruys A."/>
            <person name="Hutchinson M.I."/>
            <person name="Powell A.J."/>
            <person name="Barry K."/>
            <person name="Miller A.N."/>
            <person name="Grigoriev I.V."/>
            <person name="Debuchy R."/>
            <person name="Gladieux P."/>
            <person name="Hiltunen Thoren M."/>
            <person name="Johannesson H."/>
        </authorList>
    </citation>
    <scope>NUCLEOTIDE SEQUENCE [LARGE SCALE GENOMIC DNA]</scope>
    <source>
        <strain evidence="3">CBS 284.82</strain>
    </source>
</reference>
<feature type="compositionally biased region" description="Low complexity" evidence="1">
    <location>
        <begin position="143"/>
        <end position="160"/>
    </location>
</feature>
<feature type="compositionally biased region" description="Basic and acidic residues" evidence="1">
    <location>
        <begin position="215"/>
        <end position="225"/>
    </location>
</feature>
<dbReference type="GO" id="GO:0070682">
    <property type="term" value="P:proteasome regulatory particle assembly"/>
    <property type="evidence" value="ECO:0007669"/>
    <property type="project" value="InterPro"/>
</dbReference>
<feature type="compositionally biased region" description="Low complexity" evidence="1">
    <location>
        <begin position="124"/>
        <end position="135"/>
    </location>
</feature>
<dbReference type="PANTHER" id="PTHR40422">
    <property type="entry name" value="TRANSLATION MACHINERY-ASSOCIATED PROTEIN 17"/>
    <property type="match status" value="1"/>
</dbReference>
<sequence>MSSDALPINPARFAAALKDLPISTLHLKVLELRNSITHLDYSNEQLRPFADGTATALSPTTTSPSTQPQATQGTPDQDCVDAIRENEAVIERMQARIRLVRDEVESRGLSWTEFQSQAERDAEQQAQQEQKQQDGVEGGGVEGMVNGAVVNGGSSTGATTTAVNGERLQQQRQQHSAWTDGTFQTGVIRGGVVQMDDAAAGQGQGQQQGGSLTDEELRRRVEEQLRGLGGGEDEDEGEGGLHL</sequence>
<organism evidence="2 3">
    <name type="scientific">Parachaetomium inaequale</name>
    <dbReference type="NCBI Taxonomy" id="2588326"/>
    <lineage>
        <taxon>Eukaryota</taxon>
        <taxon>Fungi</taxon>
        <taxon>Dikarya</taxon>
        <taxon>Ascomycota</taxon>
        <taxon>Pezizomycotina</taxon>
        <taxon>Sordariomycetes</taxon>
        <taxon>Sordariomycetidae</taxon>
        <taxon>Sordariales</taxon>
        <taxon>Chaetomiaceae</taxon>
        <taxon>Parachaetomium</taxon>
    </lineage>
</organism>
<feature type="region of interest" description="Disordered" evidence="1">
    <location>
        <begin position="196"/>
        <end position="243"/>
    </location>
</feature>
<feature type="region of interest" description="Disordered" evidence="1">
    <location>
        <begin position="115"/>
        <end position="160"/>
    </location>
</feature>
<dbReference type="AlphaFoldDB" id="A0AAN6PNW5"/>
<comment type="caution">
    <text evidence="2">The sequence shown here is derived from an EMBL/GenBank/DDBJ whole genome shotgun (WGS) entry which is preliminary data.</text>
</comment>
<evidence type="ECO:0000313" key="3">
    <source>
        <dbReference type="Proteomes" id="UP001303115"/>
    </source>
</evidence>
<feature type="compositionally biased region" description="Acidic residues" evidence="1">
    <location>
        <begin position="231"/>
        <end position="243"/>
    </location>
</feature>
<protein>
    <submittedName>
        <fullName evidence="2">Uncharacterized protein</fullName>
    </submittedName>
</protein>
<feature type="region of interest" description="Disordered" evidence="1">
    <location>
        <begin position="53"/>
        <end position="77"/>
    </location>
</feature>
<evidence type="ECO:0000313" key="2">
    <source>
        <dbReference type="EMBL" id="KAK4044514.1"/>
    </source>
</evidence>
<name>A0AAN6PNW5_9PEZI</name>
<dbReference type="PANTHER" id="PTHR40422:SF1">
    <property type="entry name" value="TRANSLATION MACHINERY-ASSOCIATED PROTEIN 17"/>
    <property type="match status" value="1"/>
</dbReference>
<accession>A0AAN6PNW5</accession>
<dbReference type="Proteomes" id="UP001303115">
    <property type="component" value="Unassembled WGS sequence"/>
</dbReference>
<dbReference type="InterPro" id="IPR038966">
    <property type="entry name" value="TMA17"/>
</dbReference>
<gene>
    <name evidence="2" type="ORF">C8A01DRAFT_42696</name>
</gene>
<proteinExistence type="predicted"/>
<feature type="compositionally biased region" description="Low complexity" evidence="1">
    <location>
        <begin position="53"/>
        <end position="72"/>
    </location>
</feature>
<dbReference type="GO" id="GO:0030674">
    <property type="term" value="F:protein-macromolecule adaptor activity"/>
    <property type="evidence" value="ECO:0007669"/>
    <property type="project" value="TreeGrafter"/>
</dbReference>
<dbReference type="EMBL" id="MU854318">
    <property type="protein sequence ID" value="KAK4044514.1"/>
    <property type="molecule type" value="Genomic_DNA"/>
</dbReference>